<keyword evidence="1" id="KW-0812">Transmembrane</keyword>
<dbReference type="AlphaFoldDB" id="A0A2P2LG72"/>
<proteinExistence type="predicted"/>
<organism evidence="2">
    <name type="scientific">Rhizophora mucronata</name>
    <name type="common">Asiatic mangrove</name>
    <dbReference type="NCBI Taxonomy" id="61149"/>
    <lineage>
        <taxon>Eukaryota</taxon>
        <taxon>Viridiplantae</taxon>
        <taxon>Streptophyta</taxon>
        <taxon>Embryophyta</taxon>
        <taxon>Tracheophyta</taxon>
        <taxon>Spermatophyta</taxon>
        <taxon>Magnoliopsida</taxon>
        <taxon>eudicotyledons</taxon>
        <taxon>Gunneridae</taxon>
        <taxon>Pentapetalae</taxon>
        <taxon>rosids</taxon>
        <taxon>fabids</taxon>
        <taxon>Malpighiales</taxon>
        <taxon>Rhizophoraceae</taxon>
        <taxon>Rhizophora</taxon>
    </lineage>
</organism>
<feature type="transmembrane region" description="Helical" evidence="1">
    <location>
        <begin position="31"/>
        <end position="49"/>
    </location>
</feature>
<feature type="transmembrane region" description="Helical" evidence="1">
    <location>
        <begin position="69"/>
        <end position="94"/>
    </location>
</feature>
<evidence type="ECO:0000256" key="1">
    <source>
        <dbReference type="SAM" id="Phobius"/>
    </source>
</evidence>
<accession>A0A2P2LG72</accession>
<evidence type="ECO:0000313" key="2">
    <source>
        <dbReference type="EMBL" id="MBX16930.1"/>
    </source>
</evidence>
<keyword evidence="1" id="KW-1133">Transmembrane helix</keyword>
<reference evidence="2" key="1">
    <citation type="submission" date="2018-02" db="EMBL/GenBank/DDBJ databases">
        <title>Rhizophora mucronata_Transcriptome.</title>
        <authorList>
            <person name="Meera S.P."/>
            <person name="Sreeshan A."/>
            <person name="Augustine A."/>
        </authorList>
    </citation>
    <scope>NUCLEOTIDE SEQUENCE</scope>
    <source>
        <tissue evidence="2">Leaf</tissue>
    </source>
</reference>
<sequence>MHENFCFIWHFKCICVTSDVSSICNLMMCMYFLLCMSRYLFFFNFLPPVNPSSSISKGLFHGYMQHDAFLFAFIVGVIKFISWSAFTLISLNLFPHFS</sequence>
<dbReference type="EMBL" id="GGEC01036446">
    <property type="protein sequence ID" value="MBX16930.1"/>
    <property type="molecule type" value="Transcribed_RNA"/>
</dbReference>
<protein>
    <submittedName>
        <fullName evidence="2">BTB/POZ domain-containing protein KCTD9</fullName>
    </submittedName>
</protein>
<keyword evidence="1" id="KW-0472">Membrane</keyword>
<name>A0A2P2LG72_RHIMU</name>